<feature type="region of interest" description="Disordered" evidence="1">
    <location>
        <begin position="1"/>
        <end position="27"/>
    </location>
</feature>
<dbReference type="Proteomes" id="UP000243498">
    <property type="component" value="Unassembled WGS sequence"/>
</dbReference>
<organism evidence="2 4">
    <name type="scientific">Metarhizium rileyi (strain RCEF 4871)</name>
    <name type="common">Nomuraea rileyi</name>
    <dbReference type="NCBI Taxonomy" id="1649241"/>
    <lineage>
        <taxon>Eukaryota</taxon>
        <taxon>Fungi</taxon>
        <taxon>Dikarya</taxon>
        <taxon>Ascomycota</taxon>
        <taxon>Pezizomycotina</taxon>
        <taxon>Sordariomycetes</taxon>
        <taxon>Hypocreomycetidae</taxon>
        <taxon>Hypocreales</taxon>
        <taxon>Clavicipitaceae</taxon>
        <taxon>Metarhizium</taxon>
    </lineage>
</organism>
<feature type="region of interest" description="Disordered" evidence="1">
    <location>
        <begin position="113"/>
        <end position="180"/>
    </location>
</feature>
<feature type="compositionally biased region" description="Basic and acidic residues" evidence="1">
    <location>
        <begin position="49"/>
        <end position="63"/>
    </location>
</feature>
<reference evidence="2 4" key="1">
    <citation type="journal article" date="2016" name="Genome Biol. Evol.">
        <title>Divergent and convergent evolution of fungal pathogenicity.</title>
        <authorList>
            <person name="Shang Y."/>
            <person name="Xiao G."/>
            <person name="Zheng P."/>
            <person name="Cen K."/>
            <person name="Zhan S."/>
            <person name="Wang C."/>
        </authorList>
    </citation>
    <scope>NUCLEOTIDE SEQUENCE [LARGE SCALE GENOMIC DNA]</scope>
    <source>
        <strain evidence="2 4">RCEF 4871</strain>
    </source>
</reference>
<dbReference type="InterPro" id="IPR053203">
    <property type="entry name" value="Cisplatin_resist-associated"/>
</dbReference>
<evidence type="ECO:0000256" key="1">
    <source>
        <dbReference type="SAM" id="MobiDB-lite"/>
    </source>
</evidence>
<dbReference type="Pfam" id="PF12223">
    <property type="entry name" value="DUF3602"/>
    <property type="match status" value="1"/>
</dbReference>
<accession>A0A167AGM4</accession>
<dbReference type="AlphaFoldDB" id="A0A167AGM4"/>
<dbReference type="PANTHER" id="PTHR34693:SF1">
    <property type="entry name" value="PROTEIN PAR32"/>
    <property type="match status" value="1"/>
</dbReference>
<name>A0A167AGM4_METRR</name>
<gene>
    <name evidence="3" type="ORF">ED733_005836</name>
    <name evidence="2" type="ORF">NOR_06547</name>
</gene>
<feature type="compositionally biased region" description="Basic and acidic residues" evidence="1">
    <location>
        <begin position="152"/>
        <end position="180"/>
    </location>
</feature>
<dbReference type="Proteomes" id="UP000317257">
    <property type="component" value="Unassembled WGS sequence"/>
</dbReference>
<evidence type="ECO:0000313" key="5">
    <source>
        <dbReference type="Proteomes" id="UP000317257"/>
    </source>
</evidence>
<dbReference type="OMA" id="WKHAISF"/>
<dbReference type="InterPro" id="IPR022024">
    <property type="entry name" value="DUF3602"/>
</dbReference>
<protein>
    <submittedName>
        <fullName evidence="2">Uncharacterized protein</fullName>
    </submittedName>
</protein>
<evidence type="ECO:0000313" key="2">
    <source>
        <dbReference type="EMBL" id="OAA38894.1"/>
    </source>
</evidence>
<sequence>MTGNDQDVLRKVGRGGAGNFYSAKDDGPAAAAITTDRVRLTDAHAMNRHRPELTSRQDLERQDPIVTTIQDPAAAGQPVRAGRGGAGNYIDPSQLPHTDDKNRIANEVAAAVTSSLKKHPHRAMGGRGGAGNWTGEEQEPRKEDEAGSTTEQLERKVKEAVERGLKIPEKVHHGREKEMR</sequence>
<dbReference type="PANTHER" id="PTHR34693">
    <property type="entry name" value="PROTEIN PAR32"/>
    <property type="match status" value="1"/>
</dbReference>
<dbReference type="EMBL" id="AZHC01000024">
    <property type="protein sequence ID" value="OAA38894.1"/>
    <property type="molecule type" value="Genomic_DNA"/>
</dbReference>
<proteinExistence type="predicted"/>
<dbReference type="EMBL" id="SBHS01000003">
    <property type="protein sequence ID" value="TWU77370.1"/>
    <property type="molecule type" value="Genomic_DNA"/>
</dbReference>
<reference evidence="3" key="3">
    <citation type="journal article" date="2019" name="Microbiol. Resour. Announc.">
        <title>Genome Sequence of Metarhizium rileyi, a Microbial Control Agent for Lepidoptera.</title>
        <authorList>
            <person name="Binneck E."/>
            <person name="Lastra C.C.L."/>
            <person name="Sosa-Gomez D.R."/>
        </authorList>
    </citation>
    <scope>NUCLEOTIDE SEQUENCE</scope>
    <source>
        <strain evidence="3">Cep018-CH2</strain>
    </source>
</reference>
<keyword evidence="4" id="KW-1185">Reference proteome</keyword>
<evidence type="ECO:0000313" key="3">
    <source>
        <dbReference type="EMBL" id="TWU77370.1"/>
    </source>
</evidence>
<evidence type="ECO:0000313" key="4">
    <source>
        <dbReference type="Proteomes" id="UP000243498"/>
    </source>
</evidence>
<reference evidence="5" key="2">
    <citation type="submission" date="2018-12" db="EMBL/GenBank/DDBJ databases">
        <title>The complete genome of Metarhizium rileyi, a key fungal pathogen of Lepidoptera.</title>
        <authorList>
            <person name="Binneck E."/>
            <person name="Lastra C.C.L."/>
            <person name="Sosa-Gomez D.R."/>
        </authorList>
    </citation>
    <scope>NUCLEOTIDE SEQUENCE [LARGE SCALE GENOMIC DNA]</scope>
    <source>
        <strain evidence="5">Cep018-CH2</strain>
    </source>
</reference>
<comment type="caution">
    <text evidence="2">The sequence shown here is derived from an EMBL/GenBank/DDBJ whole genome shotgun (WGS) entry which is preliminary data.</text>
</comment>
<dbReference type="OrthoDB" id="4159136at2759"/>
<accession>A0A5C6GI96</accession>
<feature type="region of interest" description="Disordered" evidence="1">
    <location>
        <begin position="40"/>
        <end position="99"/>
    </location>
</feature>